<evidence type="ECO:0000256" key="1">
    <source>
        <dbReference type="ARBA" id="ARBA00004141"/>
    </source>
</evidence>
<feature type="transmembrane region" description="Helical" evidence="6">
    <location>
        <begin position="168"/>
        <end position="189"/>
    </location>
</feature>
<feature type="transmembrane region" description="Helical" evidence="6">
    <location>
        <begin position="51"/>
        <end position="73"/>
    </location>
</feature>
<feature type="transmembrane region" description="Helical" evidence="6">
    <location>
        <begin position="145"/>
        <end position="162"/>
    </location>
</feature>
<evidence type="ECO:0000256" key="6">
    <source>
        <dbReference type="SAM" id="Phobius"/>
    </source>
</evidence>
<feature type="compositionally biased region" description="Low complexity" evidence="5">
    <location>
        <begin position="202"/>
        <end position="211"/>
    </location>
</feature>
<feature type="transmembrane region" description="Helical" evidence="6">
    <location>
        <begin position="80"/>
        <end position="99"/>
    </location>
</feature>
<dbReference type="PANTHER" id="PTHR23514">
    <property type="entry name" value="BYPASS OF STOP CODON PROTEIN 6"/>
    <property type="match status" value="1"/>
</dbReference>
<evidence type="ECO:0000256" key="3">
    <source>
        <dbReference type="ARBA" id="ARBA00022989"/>
    </source>
</evidence>
<dbReference type="GO" id="GO:0016020">
    <property type="term" value="C:membrane"/>
    <property type="evidence" value="ECO:0007669"/>
    <property type="project" value="UniProtKB-SubCell"/>
</dbReference>
<accession>A0A136PRU3</accession>
<evidence type="ECO:0000256" key="2">
    <source>
        <dbReference type="ARBA" id="ARBA00022692"/>
    </source>
</evidence>
<evidence type="ECO:0008006" key="9">
    <source>
        <dbReference type="Google" id="ProtNLM"/>
    </source>
</evidence>
<dbReference type="SUPFAM" id="SSF103473">
    <property type="entry name" value="MFS general substrate transporter"/>
    <property type="match status" value="1"/>
</dbReference>
<dbReference type="EMBL" id="LRQV01000051">
    <property type="protein sequence ID" value="KXK61044.1"/>
    <property type="molecule type" value="Genomic_DNA"/>
</dbReference>
<dbReference type="InterPro" id="IPR051788">
    <property type="entry name" value="MFS_Transporter"/>
</dbReference>
<feature type="transmembrane region" description="Helical" evidence="6">
    <location>
        <begin position="322"/>
        <end position="346"/>
    </location>
</feature>
<dbReference type="AlphaFoldDB" id="A0A136PRU3"/>
<reference evidence="7 8" key="1">
    <citation type="submission" date="2016-01" db="EMBL/GenBank/DDBJ databases">
        <title>Whole genome sequence and analysis of Micromonospora rosaria DSM 803, which can produce antibacterial substance rosamicin.</title>
        <authorList>
            <person name="Yang H."/>
            <person name="He X."/>
            <person name="Zhu D."/>
        </authorList>
    </citation>
    <scope>NUCLEOTIDE SEQUENCE [LARGE SCALE GENOMIC DNA]</scope>
    <source>
        <strain evidence="7 8">DSM 803</strain>
    </source>
</reference>
<name>A0A136PRU3_9ACTN</name>
<protein>
    <recommendedName>
        <fullName evidence="9">MFS transporter</fullName>
    </recommendedName>
</protein>
<dbReference type="Gene3D" id="1.20.1250.20">
    <property type="entry name" value="MFS general substrate transporter like domains"/>
    <property type="match status" value="1"/>
</dbReference>
<feature type="transmembrane region" description="Helical" evidence="6">
    <location>
        <begin position="358"/>
        <end position="379"/>
    </location>
</feature>
<feature type="transmembrane region" description="Helical" evidence="6">
    <location>
        <begin position="228"/>
        <end position="245"/>
    </location>
</feature>
<keyword evidence="2 6" id="KW-0812">Transmembrane</keyword>
<keyword evidence="8" id="KW-1185">Reference proteome</keyword>
<sequence>MVVGVRTSSNRRELLDWFAPAVAFAVNGAMYGTLLTRYPEIADRTQASETAFGVVLFASALGGLVGSLVAPALVRARGDFGATLLAGFGYAVLAVSVAWAPELIFLGLALLLMGVLDGAHDVGMNAVAVRGQQRRRTSLMGRMHATWSLSLTAAGVLGAAAAGLRVPVVVHVTVVTVVAVAAQVAVLVLRRRAGPADDDAPARTGPATTDPVAPGVAAGSARARRLRYVLPVLALAALAASYVESPGQEWTGLLLSRGLLAPPEVAAAAPVVFAAGLVASRLVLDVAVRRFGTVPVAAVAGATVLGSMLAGLAVTAVDASAWWALAAIAGAGLGAGPIFPMLFGAADHLSVRHGIAPARTASIVSALSRIGAISAPVVVGPLTETFGMAMVFAVMAVGGALVLLTLPRAAH</sequence>
<feature type="region of interest" description="Disordered" evidence="5">
    <location>
        <begin position="195"/>
        <end position="215"/>
    </location>
</feature>
<comment type="caution">
    <text evidence="7">The sequence shown here is derived from an EMBL/GenBank/DDBJ whole genome shotgun (WGS) entry which is preliminary data.</text>
</comment>
<dbReference type="InterPro" id="IPR011701">
    <property type="entry name" value="MFS"/>
</dbReference>
<dbReference type="GO" id="GO:0022857">
    <property type="term" value="F:transmembrane transporter activity"/>
    <property type="evidence" value="ECO:0007669"/>
    <property type="project" value="InterPro"/>
</dbReference>
<dbReference type="Pfam" id="PF07690">
    <property type="entry name" value="MFS_1"/>
    <property type="match status" value="1"/>
</dbReference>
<keyword evidence="3 6" id="KW-1133">Transmembrane helix</keyword>
<dbReference type="InterPro" id="IPR036259">
    <property type="entry name" value="MFS_trans_sf"/>
</dbReference>
<evidence type="ECO:0000256" key="5">
    <source>
        <dbReference type="SAM" id="MobiDB-lite"/>
    </source>
</evidence>
<dbReference type="OrthoDB" id="3360360at2"/>
<keyword evidence="4 6" id="KW-0472">Membrane</keyword>
<organism evidence="7 8">
    <name type="scientific">Micromonospora rosaria</name>
    <dbReference type="NCBI Taxonomy" id="47874"/>
    <lineage>
        <taxon>Bacteria</taxon>
        <taxon>Bacillati</taxon>
        <taxon>Actinomycetota</taxon>
        <taxon>Actinomycetes</taxon>
        <taxon>Micromonosporales</taxon>
        <taxon>Micromonosporaceae</taxon>
        <taxon>Micromonospora</taxon>
    </lineage>
</organism>
<evidence type="ECO:0000256" key="4">
    <source>
        <dbReference type="ARBA" id="ARBA00023136"/>
    </source>
</evidence>
<feature type="transmembrane region" description="Helical" evidence="6">
    <location>
        <begin position="265"/>
        <end position="284"/>
    </location>
</feature>
<feature type="transmembrane region" description="Helical" evidence="6">
    <location>
        <begin position="385"/>
        <end position="406"/>
    </location>
</feature>
<gene>
    <name evidence="7" type="ORF">AWW66_15555</name>
</gene>
<dbReference type="PANTHER" id="PTHR23514:SF13">
    <property type="entry name" value="INNER MEMBRANE PROTEIN YBJJ"/>
    <property type="match status" value="1"/>
</dbReference>
<feature type="transmembrane region" description="Helical" evidence="6">
    <location>
        <begin position="296"/>
        <end position="316"/>
    </location>
</feature>
<feature type="transmembrane region" description="Helical" evidence="6">
    <location>
        <begin position="105"/>
        <end position="124"/>
    </location>
</feature>
<evidence type="ECO:0000313" key="8">
    <source>
        <dbReference type="Proteomes" id="UP000070620"/>
    </source>
</evidence>
<proteinExistence type="predicted"/>
<dbReference type="Proteomes" id="UP000070620">
    <property type="component" value="Unassembled WGS sequence"/>
</dbReference>
<evidence type="ECO:0000313" key="7">
    <source>
        <dbReference type="EMBL" id="KXK61044.1"/>
    </source>
</evidence>
<feature type="transmembrane region" description="Helical" evidence="6">
    <location>
        <begin position="14"/>
        <end position="31"/>
    </location>
</feature>
<comment type="subcellular location">
    <subcellularLocation>
        <location evidence="1">Membrane</location>
        <topology evidence="1">Multi-pass membrane protein</topology>
    </subcellularLocation>
</comment>